<accession>A0ABU8ZPU3</accession>
<keyword evidence="2" id="KW-0521">NADP</keyword>
<proteinExistence type="inferred from homology"/>
<dbReference type="CDD" id="cd19071">
    <property type="entry name" value="AKR_AKR1-5-like"/>
    <property type="match status" value="1"/>
</dbReference>
<dbReference type="InterPro" id="IPR023210">
    <property type="entry name" value="NADP_OxRdtase_dom"/>
</dbReference>
<dbReference type="InterPro" id="IPR020471">
    <property type="entry name" value="AKR"/>
</dbReference>
<evidence type="ECO:0000256" key="1">
    <source>
        <dbReference type="ARBA" id="ARBA00007905"/>
    </source>
</evidence>
<dbReference type="PANTHER" id="PTHR43827:SF3">
    <property type="entry name" value="NADP-DEPENDENT OXIDOREDUCTASE DOMAIN-CONTAINING PROTEIN"/>
    <property type="match status" value="1"/>
</dbReference>
<comment type="caution">
    <text evidence="5">The sequence shown here is derived from an EMBL/GenBank/DDBJ whole genome shotgun (WGS) entry which is preliminary data.</text>
</comment>
<dbReference type="Pfam" id="PF00248">
    <property type="entry name" value="Aldo_ket_red"/>
    <property type="match status" value="1"/>
</dbReference>
<dbReference type="PROSITE" id="PS00798">
    <property type="entry name" value="ALDOKETO_REDUCTASE_1"/>
    <property type="match status" value="1"/>
</dbReference>
<dbReference type="PRINTS" id="PR00069">
    <property type="entry name" value="ALDKETRDTASE"/>
</dbReference>
<reference evidence="5 6" key="1">
    <citation type="submission" date="2024-02" db="EMBL/GenBank/DDBJ databases">
        <title>Bifidobacterium honeyensis sp. nov., isolated from the comb honey.</title>
        <authorList>
            <person name="Liu W."/>
            <person name="Li Y."/>
        </authorList>
    </citation>
    <scope>NUCLEOTIDE SEQUENCE [LARGE SCALE GENOMIC DNA]</scope>
    <source>
        <strain evidence="5 6">IMAU50988</strain>
    </source>
</reference>
<feature type="domain" description="NADP-dependent oxidoreductase" evidence="4">
    <location>
        <begin position="20"/>
        <end position="268"/>
    </location>
</feature>
<dbReference type="RefSeq" id="WP_340469519.1">
    <property type="nucleotide sequence ID" value="NZ_JBANBB010000001.1"/>
</dbReference>
<dbReference type="PANTHER" id="PTHR43827">
    <property type="entry name" value="2,5-DIKETO-D-GLUCONIC ACID REDUCTASE"/>
    <property type="match status" value="1"/>
</dbReference>
<dbReference type="InterPro" id="IPR018170">
    <property type="entry name" value="Aldo/ket_reductase_CS"/>
</dbReference>
<protein>
    <submittedName>
        <fullName evidence="5">Aldo/keto reductase</fullName>
    </submittedName>
</protein>
<evidence type="ECO:0000256" key="2">
    <source>
        <dbReference type="ARBA" id="ARBA00022857"/>
    </source>
</evidence>
<keyword evidence="6" id="KW-1185">Reference proteome</keyword>
<organism evidence="5 6">
    <name type="scientific">Bifidobacterium favimelis</name>
    <dbReference type="NCBI Taxonomy" id="3122979"/>
    <lineage>
        <taxon>Bacteria</taxon>
        <taxon>Bacillati</taxon>
        <taxon>Actinomycetota</taxon>
        <taxon>Actinomycetes</taxon>
        <taxon>Bifidobacteriales</taxon>
        <taxon>Bifidobacteriaceae</taxon>
        <taxon>Bifidobacterium</taxon>
    </lineage>
</organism>
<evidence type="ECO:0000313" key="6">
    <source>
        <dbReference type="Proteomes" id="UP001373159"/>
    </source>
</evidence>
<keyword evidence="3" id="KW-0560">Oxidoreductase</keyword>
<sequence length="288" mass="31862">MGDKVIDEHYHLSNGVEIPKLGLGTWLIDEDRVAGAVRQAIDIGYRHIDTAEAYGNERGVGRGVRESGLPRSALFVTTKLAAEAKTYDQAAQAIEGSLRDLDLDYIDLMIIHSPQPWDDFRGGNYDEGNRQAWRALEEAYESGSIRAIGVSNFTQADIENILSSCTVRPMVNQVLMHIGHTPLDLMDYCHREGILMEAYSPVAHGAILDDPKVSAMAARYGVTPARLCIRYDLQLGALPLPKAENPDHMRENVDVDFDISADDMEALKCMTSFGGYGKDERFPVFSGK</sequence>
<gene>
    <name evidence="5" type="ORF">V8P97_05680</name>
</gene>
<evidence type="ECO:0000259" key="4">
    <source>
        <dbReference type="Pfam" id="PF00248"/>
    </source>
</evidence>
<name>A0ABU8ZPU3_9BIFI</name>
<dbReference type="EMBL" id="JBANBB010000001">
    <property type="protein sequence ID" value="MEK0306949.1"/>
    <property type="molecule type" value="Genomic_DNA"/>
</dbReference>
<evidence type="ECO:0000313" key="5">
    <source>
        <dbReference type="EMBL" id="MEK0306949.1"/>
    </source>
</evidence>
<dbReference type="SUPFAM" id="SSF51430">
    <property type="entry name" value="NAD(P)-linked oxidoreductase"/>
    <property type="match status" value="1"/>
</dbReference>
<dbReference type="PIRSF" id="PIRSF000097">
    <property type="entry name" value="AKR"/>
    <property type="match status" value="1"/>
</dbReference>
<dbReference type="InterPro" id="IPR036812">
    <property type="entry name" value="NAD(P)_OxRdtase_dom_sf"/>
</dbReference>
<dbReference type="Gene3D" id="3.20.20.100">
    <property type="entry name" value="NADP-dependent oxidoreductase domain"/>
    <property type="match status" value="1"/>
</dbReference>
<evidence type="ECO:0000256" key="3">
    <source>
        <dbReference type="ARBA" id="ARBA00023002"/>
    </source>
</evidence>
<dbReference type="PROSITE" id="PS00062">
    <property type="entry name" value="ALDOKETO_REDUCTASE_2"/>
    <property type="match status" value="1"/>
</dbReference>
<comment type="similarity">
    <text evidence="1">Belongs to the aldo/keto reductase family.</text>
</comment>
<dbReference type="Proteomes" id="UP001373159">
    <property type="component" value="Unassembled WGS sequence"/>
</dbReference>